<dbReference type="PROSITE" id="PS50146">
    <property type="entry name" value="DAGK"/>
    <property type="match status" value="1"/>
</dbReference>
<feature type="domain" description="DAGKc" evidence="13">
    <location>
        <begin position="2"/>
        <end position="134"/>
    </location>
</feature>
<gene>
    <name evidence="14" type="ORF">HMPREF9498_02739</name>
</gene>
<evidence type="ECO:0000313" key="14">
    <source>
        <dbReference type="EMBL" id="EFM81597.1"/>
    </source>
</evidence>
<evidence type="ECO:0000256" key="1">
    <source>
        <dbReference type="ARBA" id="ARBA00001946"/>
    </source>
</evidence>
<evidence type="ECO:0000256" key="7">
    <source>
        <dbReference type="ARBA" id="ARBA00022777"/>
    </source>
</evidence>
<keyword evidence="7 14" id="KW-0418">Kinase</keyword>
<evidence type="ECO:0000256" key="12">
    <source>
        <dbReference type="ARBA" id="ARBA00023264"/>
    </source>
</evidence>
<dbReference type="GO" id="GO:0008654">
    <property type="term" value="P:phospholipid biosynthetic process"/>
    <property type="evidence" value="ECO:0007669"/>
    <property type="project" value="UniProtKB-KW"/>
</dbReference>
<dbReference type="GO" id="GO:0004143">
    <property type="term" value="F:ATP-dependent diacylglycerol kinase activity"/>
    <property type="evidence" value="ECO:0007669"/>
    <property type="project" value="TreeGrafter"/>
</dbReference>
<keyword evidence="3" id="KW-0444">Lipid biosynthesis</keyword>
<proteinExistence type="inferred from homology"/>
<dbReference type="EMBL" id="AEBR01000102">
    <property type="protein sequence ID" value="EFM81597.1"/>
    <property type="molecule type" value="Genomic_DNA"/>
</dbReference>
<dbReference type="PANTHER" id="PTHR12358:SF106">
    <property type="entry name" value="LIPID KINASE YEGS"/>
    <property type="match status" value="1"/>
</dbReference>
<evidence type="ECO:0000256" key="10">
    <source>
        <dbReference type="ARBA" id="ARBA00023098"/>
    </source>
</evidence>
<evidence type="ECO:0000256" key="3">
    <source>
        <dbReference type="ARBA" id="ARBA00022516"/>
    </source>
</evidence>
<comment type="similarity">
    <text evidence="2">Belongs to the diacylglycerol/lipid kinase family.</text>
</comment>
<dbReference type="InterPro" id="IPR001206">
    <property type="entry name" value="Diacylglycerol_kinase_cat_dom"/>
</dbReference>
<evidence type="ECO:0000256" key="6">
    <source>
        <dbReference type="ARBA" id="ARBA00022741"/>
    </source>
</evidence>
<dbReference type="GO" id="GO:0005886">
    <property type="term" value="C:plasma membrane"/>
    <property type="evidence" value="ECO:0007669"/>
    <property type="project" value="TreeGrafter"/>
</dbReference>
<evidence type="ECO:0000256" key="4">
    <source>
        <dbReference type="ARBA" id="ARBA00022679"/>
    </source>
</evidence>
<evidence type="ECO:0000256" key="11">
    <source>
        <dbReference type="ARBA" id="ARBA00023209"/>
    </source>
</evidence>
<name>A0A125W2U5_ENTFL</name>
<keyword evidence="12" id="KW-1208">Phospholipid metabolism</keyword>
<organism evidence="14 15">
    <name type="scientific">Enterococcus faecalis TX4248</name>
    <dbReference type="NCBI Taxonomy" id="749495"/>
    <lineage>
        <taxon>Bacteria</taxon>
        <taxon>Bacillati</taxon>
        <taxon>Bacillota</taxon>
        <taxon>Bacilli</taxon>
        <taxon>Lactobacillales</taxon>
        <taxon>Enterococcaceae</taxon>
        <taxon>Enterococcus</taxon>
    </lineage>
</organism>
<sequence length="303" mass="33104">MVPVKKAVLIVNPSSGGEKAKEFETLAEEKLKQLFDEVVVKQTEKGGDAEQFAREAAESHFDSVFVMGGDGTVNEGISGLAEQAYRPKFGFFPLGTVNDLARALNLPMDPEEAIQQLDLEKTSALDVGKINDDYFMNVVAIGTIPESINDVDVEQKTKLGKLAYFISGAKHLANAQTYPFHLRLDQKEQTIESSTVLVGLTNSIGGFETLLPEAQVDDGKLHLVYLKDQSLWDAVKAVPDLLKGVDQSTDNLAYLTFKEGTISLENQEELTTNVDGDEGAALPITLKILPKHLTVYCGEEQTK</sequence>
<dbReference type="Pfam" id="PF00781">
    <property type="entry name" value="DAGK_cat"/>
    <property type="match status" value="1"/>
</dbReference>
<dbReference type="SUPFAM" id="SSF111331">
    <property type="entry name" value="NAD kinase/diacylglycerol kinase-like"/>
    <property type="match status" value="1"/>
</dbReference>
<accession>A0A125W2U5</accession>
<dbReference type="Pfam" id="PF19279">
    <property type="entry name" value="YegS_C"/>
    <property type="match status" value="1"/>
</dbReference>
<dbReference type="PANTHER" id="PTHR12358">
    <property type="entry name" value="SPHINGOSINE KINASE"/>
    <property type="match status" value="1"/>
</dbReference>
<dbReference type="InterPro" id="IPR017438">
    <property type="entry name" value="ATP-NAD_kinase_N"/>
</dbReference>
<dbReference type="Gene3D" id="3.40.50.10330">
    <property type="entry name" value="Probable inorganic polyphosphate/atp-NAD kinase, domain 1"/>
    <property type="match status" value="1"/>
</dbReference>
<dbReference type="AlphaFoldDB" id="A0A125W2U5"/>
<evidence type="ECO:0000256" key="9">
    <source>
        <dbReference type="ARBA" id="ARBA00022842"/>
    </source>
</evidence>
<keyword evidence="9" id="KW-0460">Magnesium</keyword>
<evidence type="ECO:0000256" key="5">
    <source>
        <dbReference type="ARBA" id="ARBA00022723"/>
    </source>
</evidence>
<dbReference type="EC" id="2.7.1.-" evidence="14"/>
<dbReference type="GO" id="GO:0005524">
    <property type="term" value="F:ATP binding"/>
    <property type="evidence" value="ECO:0007669"/>
    <property type="project" value="UniProtKB-KW"/>
</dbReference>
<dbReference type="InterPro" id="IPR045540">
    <property type="entry name" value="YegS/DAGK_C"/>
</dbReference>
<evidence type="ECO:0000256" key="2">
    <source>
        <dbReference type="ARBA" id="ARBA00005983"/>
    </source>
</evidence>
<dbReference type="InterPro" id="IPR005218">
    <property type="entry name" value="Diacylglycerol/lipid_kinase"/>
</dbReference>
<evidence type="ECO:0000256" key="8">
    <source>
        <dbReference type="ARBA" id="ARBA00022840"/>
    </source>
</evidence>
<evidence type="ECO:0000259" key="13">
    <source>
        <dbReference type="PROSITE" id="PS50146"/>
    </source>
</evidence>
<dbReference type="InterPro" id="IPR016064">
    <property type="entry name" value="NAD/diacylglycerol_kinase_sf"/>
</dbReference>
<dbReference type="InterPro" id="IPR050187">
    <property type="entry name" value="Lipid_Phosphate_FormReg"/>
</dbReference>
<dbReference type="SMART" id="SM00046">
    <property type="entry name" value="DAGKc"/>
    <property type="match status" value="1"/>
</dbReference>
<comment type="caution">
    <text evidence="14">The sequence shown here is derived from an EMBL/GenBank/DDBJ whole genome shotgun (WGS) entry which is preliminary data.</text>
</comment>
<protein>
    <submittedName>
        <fullName evidence="14">Lipid kinase, YegS/Rv2252/BmrU family</fullName>
        <ecNumber evidence="14">2.7.1.-</ecNumber>
    </submittedName>
</protein>
<dbReference type="GO" id="GO:0046872">
    <property type="term" value="F:metal ion binding"/>
    <property type="evidence" value="ECO:0007669"/>
    <property type="project" value="UniProtKB-KW"/>
</dbReference>
<keyword evidence="6" id="KW-0547">Nucleotide-binding</keyword>
<evidence type="ECO:0000313" key="15">
    <source>
        <dbReference type="Proteomes" id="UP000004846"/>
    </source>
</evidence>
<keyword evidence="10" id="KW-0443">Lipid metabolism</keyword>
<dbReference type="Gene3D" id="2.60.200.40">
    <property type="match status" value="1"/>
</dbReference>
<keyword evidence="4 14" id="KW-0808">Transferase</keyword>
<keyword evidence="5" id="KW-0479">Metal-binding</keyword>
<dbReference type="HOGENOM" id="CLU_045532_1_0_9"/>
<dbReference type="NCBIfam" id="TIGR00147">
    <property type="entry name" value="YegS/Rv2252/BmrU family lipid kinase"/>
    <property type="match status" value="1"/>
</dbReference>
<dbReference type="Proteomes" id="UP000004846">
    <property type="component" value="Unassembled WGS sequence"/>
</dbReference>
<keyword evidence="11" id="KW-0594">Phospholipid biosynthesis</keyword>
<comment type="cofactor">
    <cofactor evidence="1">
        <name>Mg(2+)</name>
        <dbReference type="ChEBI" id="CHEBI:18420"/>
    </cofactor>
</comment>
<keyword evidence="8" id="KW-0067">ATP-binding</keyword>
<reference evidence="14 15" key="1">
    <citation type="submission" date="2010-07" db="EMBL/GenBank/DDBJ databases">
        <authorList>
            <person name="Sid Ahmed O."/>
        </authorList>
    </citation>
    <scope>NUCLEOTIDE SEQUENCE [LARGE SCALE GENOMIC DNA]</scope>
    <source>
        <strain evidence="14 15">TX4248</strain>
    </source>
</reference>